<dbReference type="EMBL" id="JAVRRG010000007">
    <property type="protein sequence ID" value="KAK5100198.1"/>
    <property type="molecule type" value="Genomic_DNA"/>
</dbReference>
<dbReference type="PANTHER" id="PTHR10039">
    <property type="entry name" value="AMELOGENIN"/>
    <property type="match status" value="1"/>
</dbReference>
<feature type="domain" description="DUF7791" evidence="3">
    <location>
        <begin position="404"/>
        <end position="515"/>
    </location>
</feature>
<dbReference type="Pfam" id="PF24883">
    <property type="entry name" value="NPHP3_N"/>
    <property type="match status" value="1"/>
</dbReference>
<evidence type="ECO:0000313" key="5">
    <source>
        <dbReference type="Proteomes" id="UP001345013"/>
    </source>
</evidence>
<evidence type="ECO:0000259" key="2">
    <source>
        <dbReference type="Pfam" id="PF24883"/>
    </source>
</evidence>
<feature type="domain" description="Nephrocystin 3-like N-terminal" evidence="2">
    <location>
        <begin position="84"/>
        <end position="249"/>
    </location>
</feature>
<accession>A0ABR0KMZ0</accession>
<comment type="caution">
    <text evidence="4">The sequence shown here is derived from an EMBL/GenBank/DDBJ whole genome shotgun (WGS) entry which is preliminary data.</text>
</comment>
<dbReference type="InterPro" id="IPR027417">
    <property type="entry name" value="P-loop_NTPase"/>
</dbReference>
<evidence type="ECO:0000259" key="3">
    <source>
        <dbReference type="Pfam" id="PF25053"/>
    </source>
</evidence>
<dbReference type="Proteomes" id="UP001345013">
    <property type="component" value="Unassembled WGS sequence"/>
</dbReference>
<keyword evidence="1" id="KW-0677">Repeat</keyword>
<evidence type="ECO:0000313" key="4">
    <source>
        <dbReference type="EMBL" id="KAK5100198.1"/>
    </source>
</evidence>
<proteinExistence type="predicted"/>
<evidence type="ECO:0008006" key="6">
    <source>
        <dbReference type="Google" id="ProtNLM"/>
    </source>
</evidence>
<dbReference type="SUPFAM" id="SSF52540">
    <property type="entry name" value="P-loop containing nucleoside triphosphate hydrolases"/>
    <property type="match status" value="1"/>
</dbReference>
<dbReference type="PANTHER" id="PTHR10039:SF5">
    <property type="entry name" value="NACHT DOMAIN-CONTAINING PROTEIN"/>
    <property type="match status" value="1"/>
</dbReference>
<evidence type="ECO:0000256" key="1">
    <source>
        <dbReference type="ARBA" id="ARBA00022737"/>
    </source>
</evidence>
<sequence>MSLQQMSPGHQYGPITVAGGAAHLGDQYITIHQNEEHRQELRWQQLLASLRFAEMNARYNEIRDTQYETFEWVFHQAERDDPVQQQSLANWFKEQQGTYLVQGKAGSGKSTFMKILFEHPKAKILLQEWAAGRDLLMLFHSFWLVGTSLQHNFKGLLANLMYQIAQVRPEIVAQYCAQRPLRSSLNDWSEKELRGALLYCVQTSECSGCIFLDGLDEFDHSDDVERLFRLVSDIEAASGAAWKFCISTRPIQYILDQFKFVPATKLHELTAADIRKYATTTLEGISGAGRYSEHEMNQIIAIICHKADGVFLWVYYALRNVCKGLRIEDEYHHLQQRLEDLPSAIEDLYRWMWQIQNADNAIHAEESRRVFRLVYTFQAYRQYRPALPVSQLLIALEPRLRTEYLASLETLDEEHLEMLSLRFTRKVGSRSAGLLECIAVANPREVCDYKLFQRDLTGSKYDTVFAGRRPWRKMKVQFIHRTVLDFMTDTMEGRSMAGLTESIREDPLRAMLEARLVCLVEGVLPLCLEELMFLSTEIDALQRADIDFIDVFDKTMADLLGKRLGPAVTAVSAWTRLTRDYMMYERKLHRFSDCLCLDFPGLIMAGSGSVLGVEHLLATRGHGWAGHYKGHLFLLTFYGHSSRRRSNFSPVRLTPDRRRAMALLHNAGADLTTPQTFCYDCACPIITRSPATEMLFYLVSNLLFNGRSCTSPHIELASWKDLADAYLKYMPPNEHMTFIQHMRLNGDGNGWRWRELSLPQLS</sequence>
<dbReference type="InterPro" id="IPR056693">
    <property type="entry name" value="DUF7791"/>
</dbReference>
<protein>
    <recommendedName>
        <fullName evidence="6">NACHT domain-containing protein</fullName>
    </recommendedName>
</protein>
<dbReference type="InterPro" id="IPR056884">
    <property type="entry name" value="NPHP3-like_N"/>
</dbReference>
<dbReference type="Pfam" id="PF25053">
    <property type="entry name" value="DUF7791"/>
    <property type="match status" value="1"/>
</dbReference>
<organism evidence="4 5">
    <name type="scientific">Lithohypha guttulata</name>
    <dbReference type="NCBI Taxonomy" id="1690604"/>
    <lineage>
        <taxon>Eukaryota</taxon>
        <taxon>Fungi</taxon>
        <taxon>Dikarya</taxon>
        <taxon>Ascomycota</taxon>
        <taxon>Pezizomycotina</taxon>
        <taxon>Eurotiomycetes</taxon>
        <taxon>Chaetothyriomycetidae</taxon>
        <taxon>Chaetothyriales</taxon>
        <taxon>Trichomeriaceae</taxon>
        <taxon>Lithohypha</taxon>
    </lineage>
</organism>
<gene>
    <name evidence="4" type="ORF">LTR24_000993</name>
</gene>
<name>A0ABR0KMZ0_9EURO</name>
<dbReference type="Gene3D" id="3.40.50.300">
    <property type="entry name" value="P-loop containing nucleotide triphosphate hydrolases"/>
    <property type="match status" value="1"/>
</dbReference>
<reference evidence="4 5" key="1">
    <citation type="submission" date="2023-08" db="EMBL/GenBank/DDBJ databases">
        <title>Black Yeasts Isolated from many extreme environments.</title>
        <authorList>
            <person name="Coleine C."/>
            <person name="Stajich J.E."/>
            <person name="Selbmann L."/>
        </authorList>
    </citation>
    <scope>NUCLEOTIDE SEQUENCE [LARGE SCALE GENOMIC DNA]</scope>
    <source>
        <strain evidence="4 5">CCFEE 5885</strain>
    </source>
</reference>
<keyword evidence="5" id="KW-1185">Reference proteome</keyword>